<protein>
    <submittedName>
        <fullName evidence="1">Pseudaminic acid CMP-transferase</fullName>
    </submittedName>
</protein>
<accession>E3CXE2</accession>
<dbReference type="NCBIfam" id="TIGR03584">
    <property type="entry name" value="PseF"/>
    <property type="match status" value="1"/>
</dbReference>
<dbReference type="STRING" id="584708.Apau_1081"/>
<dbReference type="PANTHER" id="PTHR21485">
    <property type="entry name" value="HAD SUPERFAMILY MEMBERS CMAS AND KDSC"/>
    <property type="match status" value="1"/>
</dbReference>
<dbReference type="PANTHER" id="PTHR21485:SF6">
    <property type="entry name" value="N-ACYLNEURAMINATE CYTIDYLYLTRANSFERASE-RELATED"/>
    <property type="match status" value="1"/>
</dbReference>
<proteinExistence type="predicted"/>
<dbReference type="EMBL" id="CM001022">
    <property type="protein sequence ID" value="EFQ23508.1"/>
    <property type="molecule type" value="Genomic_DNA"/>
</dbReference>
<keyword evidence="1" id="KW-0808">Transferase</keyword>
<dbReference type="OrthoDB" id="9805604at2"/>
<dbReference type="CDD" id="cd02513">
    <property type="entry name" value="CMP-NeuAc_Synthase"/>
    <property type="match status" value="1"/>
</dbReference>
<dbReference type="InterPro" id="IPR050793">
    <property type="entry name" value="CMP-NeuNAc_synthase"/>
</dbReference>
<dbReference type="InterPro" id="IPR003329">
    <property type="entry name" value="Cytidylyl_trans"/>
</dbReference>
<gene>
    <name evidence="1" type="ORF">Apau_1081</name>
</gene>
<dbReference type="RefSeq" id="WP_006300703.1">
    <property type="nucleotide sequence ID" value="NZ_CM001022.1"/>
</dbReference>
<dbReference type="PaxDb" id="584708-Apau_1081"/>
<dbReference type="Pfam" id="PF02348">
    <property type="entry name" value="CTP_transf_3"/>
    <property type="match status" value="1"/>
</dbReference>
<evidence type="ECO:0000313" key="2">
    <source>
        <dbReference type="Proteomes" id="UP000005096"/>
    </source>
</evidence>
<name>E3CXE2_9BACT</name>
<dbReference type="GO" id="GO:0008781">
    <property type="term" value="F:N-acylneuraminate cytidylyltransferase activity"/>
    <property type="evidence" value="ECO:0007669"/>
    <property type="project" value="TreeGrafter"/>
</dbReference>
<dbReference type="InterPro" id="IPR029044">
    <property type="entry name" value="Nucleotide-diphossugar_trans"/>
</dbReference>
<sequence length="236" mass="26700">MSVVALIPARGGSRRIPRKNVRTFAGLPMIGYPIRAAMESGVFDHIVVSTEDEDIARIAEACGAEVPFRRPTELAGDFSTTEDVIRHYLRWEARFTPRMLCCIYPATPFLTPATLVRGKTLLEEHPDARSVVTVTPYPHPVQRALVLEEKGMLRWLFPEHSLRRTQDEHLVYHDAGQAYWMRVSSSSDGAEEPLLFRAALPLPLGVYETVDLDTPEDWAFAEELYCLRNRFSGLES</sequence>
<dbReference type="SUPFAM" id="SSF53448">
    <property type="entry name" value="Nucleotide-diphospho-sugar transferases"/>
    <property type="match status" value="1"/>
</dbReference>
<reference evidence="1 2" key="1">
    <citation type="journal article" date="2010" name="Stand. Genomic Sci.">
        <title>Non-contiguous finished genome sequence of Aminomonas paucivorans type strain (GLU-3).</title>
        <authorList>
            <person name="Pitluck S."/>
            <person name="Yasawong M."/>
            <person name="Held B."/>
            <person name="Lapidus A."/>
            <person name="Nolan M."/>
            <person name="Copeland A."/>
            <person name="Lucas S."/>
            <person name="Del Rio T.G."/>
            <person name="Tice H."/>
            <person name="Cheng J.F."/>
            <person name="Chertkov O."/>
            <person name="Goodwin L."/>
            <person name="Tapia R."/>
            <person name="Han C."/>
            <person name="Liolios K."/>
            <person name="Ivanova N."/>
            <person name="Mavromatis K."/>
            <person name="Ovchinnikova G."/>
            <person name="Pati A."/>
            <person name="Chen A."/>
            <person name="Palaniappan K."/>
            <person name="Land M."/>
            <person name="Hauser L."/>
            <person name="Chang Y.J."/>
            <person name="Jeffries C.D."/>
            <person name="Pukall R."/>
            <person name="Spring S."/>
            <person name="Rohde M."/>
            <person name="Sikorski J."/>
            <person name="Goker M."/>
            <person name="Woyke T."/>
            <person name="Bristow J."/>
            <person name="Eisen J.A."/>
            <person name="Markowitz V."/>
            <person name="Hugenholtz P."/>
            <person name="Kyrpides N.C."/>
            <person name="Klenk H.P."/>
        </authorList>
    </citation>
    <scope>NUCLEOTIDE SEQUENCE [LARGE SCALE GENOMIC DNA]</scope>
    <source>
        <strain evidence="1 2">DSM 12260</strain>
    </source>
</reference>
<dbReference type="eggNOG" id="COG1083">
    <property type="taxonomic scope" value="Bacteria"/>
</dbReference>
<dbReference type="HOGENOM" id="CLU_042930_1_0_0"/>
<dbReference type="Gene3D" id="3.90.550.10">
    <property type="entry name" value="Spore Coat Polysaccharide Biosynthesis Protein SpsA, Chain A"/>
    <property type="match status" value="1"/>
</dbReference>
<dbReference type="Proteomes" id="UP000005096">
    <property type="component" value="Chromosome"/>
</dbReference>
<keyword evidence="2" id="KW-1185">Reference proteome</keyword>
<evidence type="ECO:0000313" key="1">
    <source>
        <dbReference type="EMBL" id="EFQ23508.1"/>
    </source>
</evidence>
<organism evidence="1 2">
    <name type="scientific">Aminomonas paucivorans DSM 12260</name>
    <dbReference type="NCBI Taxonomy" id="584708"/>
    <lineage>
        <taxon>Bacteria</taxon>
        <taxon>Thermotogati</taxon>
        <taxon>Synergistota</taxon>
        <taxon>Synergistia</taxon>
        <taxon>Synergistales</taxon>
        <taxon>Synergistaceae</taxon>
        <taxon>Aminomonas</taxon>
    </lineage>
</organism>
<dbReference type="AlphaFoldDB" id="E3CXE2"/>
<dbReference type="InterPro" id="IPR020039">
    <property type="entry name" value="PseF"/>
</dbReference>